<evidence type="ECO:0000313" key="1">
    <source>
        <dbReference type="EMBL" id="EAQ81810.1"/>
    </source>
</evidence>
<proteinExistence type="predicted"/>
<accession>A3ZNB5</accession>
<dbReference type="EMBL" id="AANZ01000003">
    <property type="protein sequence ID" value="EAQ81810.1"/>
    <property type="molecule type" value="Genomic_DNA"/>
</dbReference>
<gene>
    <name evidence="1" type="ORF">DSM3645_16700</name>
</gene>
<dbReference type="OrthoDB" id="291697at2"/>
<dbReference type="AlphaFoldDB" id="A3ZNB5"/>
<dbReference type="Proteomes" id="UP000004358">
    <property type="component" value="Unassembled WGS sequence"/>
</dbReference>
<evidence type="ECO:0008006" key="3">
    <source>
        <dbReference type="Google" id="ProtNLM"/>
    </source>
</evidence>
<sequence>MNGMMLSRRSSWGPIVLLVIGLLGCGRTDGLISVTGVVTFNGEPVEDGAISLMPIDGKGVTAGGVISSGRFHIAASPGKASVLIYGNKKELKPNPTQQDIEWGMTHNSRQFLPAEYNDQSKLRIDVSETQRHFDFDLNDQGEIPAGMTGE</sequence>
<protein>
    <recommendedName>
        <fullName evidence="3">Carboxypeptidase regulatory-like domain-containing protein</fullName>
    </recommendedName>
</protein>
<organism evidence="1 2">
    <name type="scientific">Blastopirellula marina DSM 3645</name>
    <dbReference type="NCBI Taxonomy" id="314230"/>
    <lineage>
        <taxon>Bacteria</taxon>
        <taxon>Pseudomonadati</taxon>
        <taxon>Planctomycetota</taxon>
        <taxon>Planctomycetia</taxon>
        <taxon>Pirellulales</taxon>
        <taxon>Pirellulaceae</taxon>
        <taxon>Blastopirellula</taxon>
    </lineage>
</organism>
<dbReference type="HOGENOM" id="CLU_113730_3_0_0"/>
<evidence type="ECO:0000313" key="2">
    <source>
        <dbReference type="Proteomes" id="UP000004358"/>
    </source>
</evidence>
<comment type="caution">
    <text evidence="1">The sequence shown here is derived from an EMBL/GenBank/DDBJ whole genome shotgun (WGS) entry which is preliminary data.</text>
</comment>
<name>A3ZNB5_9BACT</name>
<reference evidence="1 2" key="1">
    <citation type="submission" date="2006-02" db="EMBL/GenBank/DDBJ databases">
        <authorList>
            <person name="Amann R."/>
            <person name="Ferriera S."/>
            <person name="Johnson J."/>
            <person name="Kravitz S."/>
            <person name="Halpern A."/>
            <person name="Remington K."/>
            <person name="Beeson K."/>
            <person name="Tran B."/>
            <person name="Rogers Y.-H."/>
            <person name="Friedman R."/>
            <person name="Venter J.C."/>
        </authorList>
    </citation>
    <scope>NUCLEOTIDE SEQUENCE [LARGE SCALE GENOMIC DNA]</scope>
    <source>
        <strain evidence="1 2">DSM 3645</strain>
    </source>
</reference>